<protein>
    <submittedName>
        <fullName evidence="1">Uncharacterized protein</fullName>
    </submittedName>
</protein>
<name>A0A6G1L9S2_9PEZI</name>
<keyword evidence="2" id="KW-1185">Reference proteome</keyword>
<accession>A0A6G1L9S2</accession>
<dbReference type="AlphaFoldDB" id="A0A6G1L9S2"/>
<sequence length="103" mass="12048">MDHWTTCQTCSTRILMTIDRMITQRFCCTRSCCTRETTALYAETQRATARRAEAERRAQQTGDYEDANIWAGEVSEIMNEIAEEEGRHVRCEELRRRTRARPG</sequence>
<dbReference type="EMBL" id="ML995832">
    <property type="protein sequence ID" value="KAF2769681.1"/>
    <property type="molecule type" value="Genomic_DNA"/>
</dbReference>
<dbReference type="Proteomes" id="UP000799436">
    <property type="component" value="Unassembled WGS sequence"/>
</dbReference>
<organism evidence="1 2">
    <name type="scientific">Teratosphaeria nubilosa</name>
    <dbReference type="NCBI Taxonomy" id="161662"/>
    <lineage>
        <taxon>Eukaryota</taxon>
        <taxon>Fungi</taxon>
        <taxon>Dikarya</taxon>
        <taxon>Ascomycota</taxon>
        <taxon>Pezizomycotina</taxon>
        <taxon>Dothideomycetes</taxon>
        <taxon>Dothideomycetidae</taxon>
        <taxon>Mycosphaerellales</taxon>
        <taxon>Teratosphaeriaceae</taxon>
        <taxon>Teratosphaeria</taxon>
    </lineage>
</organism>
<gene>
    <name evidence="1" type="ORF">EJ03DRAFT_351175</name>
</gene>
<reference evidence="1" key="1">
    <citation type="journal article" date="2020" name="Stud. Mycol.">
        <title>101 Dothideomycetes genomes: a test case for predicting lifestyles and emergence of pathogens.</title>
        <authorList>
            <person name="Haridas S."/>
            <person name="Albert R."/>
            <person name="Binder M."/>
            <person name="Bloem J."/>
            <person name="Labutti K."/>
            <person name="Salamov A."/>
            <person name="Andreopoulos B."/>
            <person name="Baker S."/>
            <person name="Barry K."/>
            <person name="Bills G."/>
            <person name="Bluhm B."/>
            <person name="Cannon C."/>
            <person name="Castanera R."/>
            <person name="Culley D."/>
            <person name="Daum C."/>
            <person name="Ezra D."/>
            <person name="Gonzalez J."/>
            <person name="Henrissat B."/>
            <person name="Kuo A."/>
            <person name="Liang C."/>
            <person name="Lipzen A."/>
            <person name="Lutzoni F."/>
            <person name="Magnuson J."/>
            <person name="Mondo S."/>
            <person name="Nolan M."/>
            <person name="Ohm R."/>
            <person name="Pangilinan J."/>
            <person name="Park H.-J."/>
            <person name="Ramirez L."/>
            <person name="Alfaro M."/>
            <person name="Sun H."/>
            <person name="Tritt A."/>
            <person name="Yoshinaga Y."/>
            <person name="Zwiers L.-H."/>
            <person name="Turgeon B."/>
            <person name="Goodwin S."/>
            <person name="Spatafora J."/>
            <person name="Crous P."/>
            <person name="Grigoriev I."/>
        </authorList>
    </citation>
    <scope>NUCLEOTIDE SEQUENCE</scope>
    <source>
        <strain evidence="1">CBS 116005</strain>
    </source>
</reference>
<evidence type="ECO:0000313" key="1">
    <source>
        <dbReference type="EMBL" id="KAF2769681.1"/>
    </source>
</evidence>
<proteinExistence type="predicted"/>
<evidence type="ECO:0000313" key="2">
    <source>
        <dbReference type="Proteomes" id="UP000799436"/>
    </source>
</evidence>